<feature type="chain" id="PRO_5046521929" description="DUF1134 domain-containing protein" evidence="1">
    <location>
        <begin position="22"/>
        <end position="152"/>
    </location>
</feature>
<evidence type="ECO:0000313" key="2">
    <source>
        <dbReference type="EMBL" id="NMQ20678.1"/>
    </source>
</evidence>
<reference evidence="2 3" key="1">
    <citation type="submission" date="2019-03" db="EMBL/GenBank/DDBJ databases">
        <title>Metabolic reconstructions from genomes of highly enriched 'Candidatus Accumulibacter' and 'Candidatus Competibacter' bioreactor populations.</title>
        <authorList>
            <person name="Annavajhala M.K."/>
            <person name="Welles L."/>
            <person name="Abbas B."/>
            <person name="Sorokin D."/>
            <person name="Park H."/>
            <person name="Van Loosdrecht M."/>
            <person name="Chandran K."/>
        </authorList>
    </citation>
    <scope>NUCLEOTIDE SEQUENCE [LARGE SCALE GENOMIC DNA]</scope>
    <source>
        <strain evidence="2 3">SBR_G</strain>
    </source>
</reference>
<dbReference type="Proteomes" id="UP000760480">
    <property type="component" value="Unassembled WGS sequence"/>
</dbReference>
<accession>A0ABX1TMR1</accession>
<keyword evidence="3" id="KW-1185">Reference proteome</keyword>
<organism evidence="2 3">
    <name type="scientific">Candidatus Competibacter phosphatis</name>
    <dbReference type="NCBI Taxonomy" id="221280"/>
    <lineage>
        <taxon>Bacteria</taxon>
        <taxon>Pseudomonadati</taxon>
        <taxon>Pseudomonadota</taxon>
        <taxon>Gammaproteobacteria</taxon>
        <taxon>Candidatus Competibacteraceae</taxon>
        <taxon>Candidatus Competibacter</taxon>
    </lineage>
</organism>
<dbReference type="EMBL" id="SPMZ01000058">
    <property type="protein sequence ID" value="NMQ20678.1"/>
    <property type="molecule type" value="Genomic_DNA"/>
</dbReference>
<comment type="caution">
    <text evidence="2">The sequence shown here is derived from an EMBL/GenBank/DDBJ whole genome shotgun (WGS) entry which is preliminary data.</text>
</comment>
<proteinExistence type="predicted"/>
<feature type="signal peptide" evidence="1">
    <location>
        <begin position="1"/>
        <end position="21"/>
    </location>
</feature>
<sequence length="152" mass="16097">MRFVRAVLVGMWVAGTVPVLAQDARPDARMEFSGFSVGLLLGYSQGQGTLEFQDRQYRFSVSGLKVATVGISQLSAVGQVYRLRDVADFAGRYVSAEGGLTVFQGGGPAMLRNEKGVTLYLQNVQLGLDLTLGGGGLSIVLDPTDEPTPPAS</sequence>
<evidence type="ECO:0000313" key="3">
    <source>
        <dbReference type="Proteomes" id="UP000760480"/>
    </source>
</evidence>
<protein>
    <recommendedName>
        <fullName evidence="4">DUF1134 domain-containing protein</fullName>
    </recommendedName>
</protein>
<name>A0ABX1TMR1_9GAMM</name>
<gene>
    <name evidence="2" type="ORF">E4P82_16650</name>
</gene>
<evidence type="ECO:0000256" key="1">
    <source>
        <dbReference type="SAM" id="SignalP"/>
    </source>
</evidence>
<dbReference type="RefSeq" id="WP_169249947.1">
    <property type="nucleotide sequence ID" value="NZ_SPMZ01000058.1"/>
</dbReference>
<keyword evidence="1" id="KW-0732">Signal</keyword>
<evidence type="ECO:0008006" key="4">
    <source>
        <dbReference type="Google" id="ProtNLM"/>
    </source>
</evidence>